<keyword evidence="1" id="KW-0472">Membrane</keyword>
<organism evidence="3 4">
    <name type="scientific">Rurimicrobium arvi</name>
    <dbReference type="NCBI Taxonomy" id="2049916"/>
    <lineage>
        <taxon>Bacteria</taxon>
        <taxon>Pseudomonadati</taxon>
        <taxon>Bacteroidota</taxon>
        <taxon>Chitinophagia</taxon>
        <taxon>Chitinophagales</taxon>
        <taxon>Chitinophagaceae</taxon>
        <taxon>Rurimicrobium</taxon>
    </lineage>
</organism>
<evidence type="ECO:0000313" key="3">
    <source>
        <dbReference type="EMBL" id="GAA4449736.1"/>
    </source>
</evidence>
<keyword evidence="1" id="KW-0812">Transmembrane</keyword>
<gene>
    <name evidence="3" type="ORF">GCM10023092_04520</name>
</gene>
<reference evidence="4" key="1">
    <citation type="journal article" date="2019" name="Int. J. Syst. Evol. Microbiol.">
        <title>The Global Catalogue of Microorganisms (GCM) 10K type strain sequencing project: providing services to taxonomists for standard genome sequencing and annotation.</title>
        <authorList>
            <consortium name="The Broad Institute Genomics Platform"/>
            <consortium name="The Broad Institute Genome Sequencing Center for Infectious Disease"/>
            <person name="Wu L."/>
            <person name="Ma J."/>
        </authorList>
    </citation>
    <scope>NUCLEOTIDE SEQUENCE [LARGE SCALE GENOMIC DNA]</scope>
    <source>
        <strain evidence="4">JCM 31921</strain>
    </source>
</reference>
<proteinExistence type="predicted"/>
<sequence length="249" mass="28290">MVKISVVIPAFNANATIANAVLSVYNQSYPAWELIVVDDGGNEDILLPDHTGQLHAHIIRHERNKGVSAARNTGWEHASGSFVAFLDSDDCWHPRKLEYLAQWIQGNPDAVLIGHAFDTNKATLLQQDVKPLPLVRSGIFRFLWRNRFQGSSITVRKDAPLRFDESMRFSEDFDLALQVAIHKYPVYYSASQLTVLGRPQLSKGGLSGNRMSMRMGELKAYRKLAKFGWFWAFFTPFLLLFSLLKHLLR</sequence>
<keyword evidence="1" id="KW-1133">Transmembrane helix</keyword>
<dbReference type="PANTHER" id="PTHR43685:SF2">
    <property type="entry name" value="GLYCOSYLTRANSFERASE 2-LIKE DOMAIN-CONTAINING PROTEIN"/>
    <property type="match status" value="1"/>
</dbReference>
<dbReference type="PANTHER" id="PTHR43685">
    <property type="entry name" value="GLYCOSYLTRANSFERASE"/>
    <property type="match status" value="1"/>
</dbReference>
<dbReference type="CDD" id="cd00761">
    <property type="entry name" value="Glyco_tranf_GTA_type"/>
    <property type="match status" value="1"/>
</dbReference>
<evidence type="ECO:0000256" key="1">
    <source>
        <dbReference type="SAM" id="Phobius"/>
    </source>
</evidence>
<evidence type="ECO:0000313" key="4">
    <source>
        <dbReference type="Proteomes" id="UP001501410"/>
    </source>
</evidence>
<dbReference type="Proteomes" id="UP001501410">
    <property type="component" value="Unassembled WGS sequence"/>
</dbReference>
<feature type="domain" description="Glycosyltransferase 2-like" evidence="2">
    <location>
        <begin position="5"/>
        <end position="140"/>
    </location>
</feature>
<accession>A0ABP8MIS7</accession>
<dbReference type="InterPro" id="IPR029044">
    <property type="entry name" value="Nucleotide-diphossugar_trans"/>
</dbReference>
<comment type="caution">
    <text evidence="3">The sequence shown here is derived from an EMBL/GenBank/DDBJ whole genome shotgun (WGS) entry which is preliminary data.</text>
</comment>
<keyword evidence="4" id="KW-1185">Reference proteome</keyword>
<dbReference type="RefSeq" id="WP_344822245.1">
    <property type="nucleotide sequence ID" value="NZ_BAABEZ010000002.1"/>
</dbReference>
<evidence type="ECO:0000259" key="2">
    <source>
        <dbReference type="Pfam" id="PF00535"/>
    </source>
</evidence>
<dbReference type="InterPro" id="IPR001173">
    <property type="entry name" value="Glyco_trans_2-like"/>
</dbReference>
<dbReference type="Gene3D" id="3.90.550.10">
    <property type="entry name" value="Spore Coat Polysaccharide Biosynthesis Protein SpsA, Chain A"/>
    <property type="match status" value="1"/>
</dbReference>
<feature type="transmembrane region" description="Helical" evidence="1">
    <location>
        <begin position="224"/>
        <end position="244"/>
    </location>
</feature>
<dbReference type="InterPro" id="IPR050834">
    <property type="entry name" value="Glycosyltransf_2"/>
</dbReference>
<dbReference type="SUPFAM" id="SSF53448">
    <property type="entry name" value="Nucleotide-diphospho-sugar transferases"/>
    <property type="match status" value="1"/>
</dbReference>
<protein>
    <recommendedName>
        <fullName evidence="2">Glycosyltransferase 2-like domain-containing protein</fullName>
    </recommendedName>
</protein>
<dbReference type="Pfam" id="PF00535">
    <property type="entry name" value="Glycos_transf_2"/>
    <property type="match status" value="1"/>
</dbReference>
<name>A0ABP8MIS7_9BACT</name>
<dbReference type="EMBL" id="BAABEZ010000002">
    <property type="protein sequence ID" value="GAA4449736.1"/>
    <property type="molecule type" value="Genomic_DNA"/>
</dbReference>